<feature type="region of interest" description="Disordered" evidence="1">
    <location>
        <begin position="1"/>
        <end position="35"/>
    </location>
</feature>
<feature type="compositionally biased region" description="Polar residues" evidence="1">
    <location>
        <begin position="1"/>
        <end position="14"/>
    </location>
</feature>
<name>A0A6J4T279_9ACTN</name>
<dbReference type="EMBL" id="CADCVQ010000118">
    <property type="protein sequence ID" value="CAA9512092.1"/>
    <property type="molecule type" value="Genomic_DNA"/>
</dbReference>
<feature type="non-terminal residue" evidence="2">
    <location>
        <position position="1"/>
    </location>
</feature>
<dbReference type="AlphaFoldDB" id="A0A6J4T279"/>
<gene>
    <name evidence="2" type="ORF">AVDCRST_MAG67-2783</name>
</gene>
<feature type="non-terminal residue" evidence="2">
    <location>
        <position position="35"/>
    </location>
</feature>
<reference evidence="2" key="1">
    <citation type="submission" date="2020-02" db="EMBL/GenBank/DDBJ databases">
        <authorList>
            <person name="Meier V. D."/>
        </authorList>
    </citation>
    <scope>NUCLEOTIDE SEQUENCE</scope>
    <source>
        <strain evidence="2">AVDCRST_MAG67</strain>
    </source>
</reference>
<sequence>CAETSASFTTSSRGPPTRRFARQRCSTCARSAAPP</sequence>
<evidence type="ECO:0000313" key="2">
    <source>
        <dbReference type="EMBL" id="CAA9512092.1"/>
    </source>
</evidence>
<proteinExistence type="predicted"/>
<protein>
    <submittedName>
        <fullName evidence="2">Uncharacterized protein</fullName>
    </submittedName>
</protein>
<accession>A0A6J4T279</accession>
<organism evidence="2">
    <name type="scientific">uncultured Solirubrobacteraceae bacterium</name>
    <dbReference type="NCBI Taxonomy" id="1162706"/>
    <lineage>
        <taxon>Bacteria</taxon>
        <taxon>Bacillati</taxon>
        <taxon>Actinomycetota</taxon>
        <taxon>Thermoleophilia</taxon>
        <taxon>Solirubrobacterales</taxon>
        <taxon>Solirubrobacteraceae</taxon>
        <taxon>environmental samples</taxon>
    </lineage>
</organism>
<evidence type="ECO:0000256" key="1">
    <source>
        <dbReference type="SAM" id="MobiDB-lite"/>
    </source>
</evidence>